<protein>
    <recommendedName>
        <fullName evidence="3">Attractin/MKLN-like beta-propeller domain-containing protein</fullName>
    </recommendedName>
</protein>
<dbReference type="PANTHER" id="PTHR46432">
    <property type="entry name" value="F-BOX ONLY PROTEIN 42"/>
    <property type="match status" value="1"/>
</dbReference>
<evidence type="ECO:0000256" key="2">
    <source>
        <dbReference type="ARBA" id="ARBA00022737"/>
    </source>
</evidence>
<evidence type="ECO:0000313" key="5">
    <source>
        <dbReference type="Proteomes" id="UP000614601"/>
    </source>
</evidence>
<keyword evidence="1" id="KW-0880">Kelch repeat</keyword>
<dbReference type="InterPro" id="IPR015915">
    <property type="entry name" value="Kelch-typ_b-propeller"/>
</dbReference>
<dbReference type="EMBL" id="CAJFDH010000003">
    <property type="protein sequence ID" value="CAD5216613.1"/>
    <property type="molecule type" value="Genomic_DNA"/>
</dbReference>
<accession>A0A811KMA2</accession>
<dbReference type="Proteomes" id="UP000783686">
    <property type="component" value="Unassembled WGS sequence"/>
</dbReference>
<dbReference type="OrthoDB" id="9973021at2759"/>
<sequence>MASIFRQRVIRFKKFEKLRWYETNKMDFGGRFGHAMCYHKPQNRVYVFGGINENKAMLNDLRYFCMRTRTWNLEVYESPERDGPEAMSFASLVSYKDSLILFGLFPNDCASSFRILVLDVPSRRWSTVYRNKPEEVVGNTFGHSAVVMEGKVIYFGGMTRNGIPCNRMFIYFPDTMAVQVVELENPPSPRVLSALAVLDSTRLLLVGGRTGIQPPFESYQDAFIVKFLDEEFKTATCTTLPIENPAAYPHSVYANSNTSDKMIIVSEPRDCTKVNLDSFCLRQLFGYDFSSERFVEVRHCKILTFLCLCRTTQDDVDQMDYDVYPRPQAGDRFISTDKVYKKKKIDNRYHLFAPQYPDIHDTMKLVWRDTVETVQHQRDFIMYPHDHFCIMLWFTKYHPLEECGNGQRCSSSCYRVGACIYRRMKELYRTEDEAFCSNY</sequence>
<evidence type="ECO:0000259" key="3">
    <source>
        <dbReference type="Pfam" id="PF24981"/>
    </source>
</evidence>
<dbReference type="InterPro" id="IPR052821">
    <property type="entry name" value="F-box_only_SRC"/>
</dbReference>
<dbReference type="InterPro" id="IPR011043">
    <property type="entry name" value="Gal_Oxase/kelch_b-propeller"/>
</dbReference>
<dbReference type="PANTHER" id="PTHR46432:SF1">
    <property type="entry name" value="F-BOX ONLY PROTEIN 42"/>
    <property type="match status" value="1"/>
</dbReference>
<dbReference type="Proteomes" id="UP000614601">
    <property type="component" value="Unassembled WGS sequence"/>
</dbReference>
<comment type="caution">
    <text evidence="4">The sequence shown here is derived from an EMBL/GenBank/DDBJ whole genome shotgun (WGS) entry which is preliminary data.</text>
</comment>
<dbReference type="InterPro" id="IPR056737">
    <property type="entry name" value="Beta-prop_ATRN-MKLN-like"/>
</dbReference>
<dbReference type="Pfam" id="PF24981">
    <property type="entry name" value="Beta-prop_ATRN-LZTR1"/>
    <property type="match status" value="1"/>
</dbReference>
<dbReference type="GO" id="GO:0019005">
    <property type="term" value="C:SCF ubiquitin ligase complex"/>
    <property type="evidence" value="ECO:0007669"/>
    <property type="project" value="TreeGrafter"/>
</dbReference>
<dbReference type="AlphaFoldDB" id="A0A811KMA2"/>
<evidence type="ECO:0000313" key="4">
    <source>
        <dbReference type="EMBL" id="CAD5216613.1"/>
    </source>
</evidence>
<dbReference type="EMBL" id="CAJFCW020000003">
    <property type="protein sequence ID" value="CAG9106277.1"/>
    <property type="molecule type" value="Genomic_DNA"/>
</dbReference>
<reference evidence="4" key="1">
    <citation type="submission" date="2020-09" db="EMBL/GenBank/DDBJ databases">
        <authorList>
            <person name="Kikuchi T."/>
        </authorList>
    </citation>
    <scope>NUCLEOTIDE SEQUENCE</scope>
    <source>
        <strain evidence="4">SH1</strain>
    </source>
</reference>
<proteinExistence type="predicted"/>
<dbReference type="GO" id="GO:1990756">
    <property type="term" value="F:ubiquitin-like ligase-substrate adaptor activity"/>
    <property type="evidence" value="ECO:0007669"/>
    <property type="project" value="TreeGrafter"/>
</dbReference>
<organism evidence="4 5">
    <name type="scientific">Bursaphelenchus okinawaensis</name>
    <dbReference type="NCBI Taxonomy" id="465554"/>
    <lineage>
        <taxon>Eukaryota</taxon>
        <taxon>Metazoa</taxon>
        <taxon>Ecdysozoa</taxon>
        <taxon>Nematoda</taxon>
        <taxon>Chromadorea</taxon>
        <taxon>Rhabditida</taxon>
        <taxon>Tylenchina</taxon>
        <taxon>Tylenchomorpha</taxon>
        <taxon>Aphelenchoidea</taxon>
        <taxon>Aphelenchoididae</taxon>
        <taxon>Bursaphelenchus</taxon>
    </lineage>
</organism>
<dbReference type="SUPFAM" id="SSF50965">
    <property type="entry name" value="Galactose oxidase, central domain"/>
    <property type="match status" value="1"/>
</dbReference>
<keyword evidence="2" id="KW-0677">Repeat</keyword>
<evidence type="ECO:0000256" key="1">
    <source>
        <dbReference type="ARBA" id="ARBA00022441"/>
    </source>
</evidence>
<feature type="domain" description="Attractin/MKLN-like beta-propeller" evidence="3">
    <location>
        <begin position="14"/>
        <end position="213"/>
    </location>
</feature>
<gene>
    <name evidence="4" type="ORF">BOKJ2_LOCUS6675</name>
</gene>
<name>A0A811KMA2_9BILA</name>
<dbReference type="Gene3D" id="2.120.10.80">
    <property type="entry name" value="Kelch-type beta propeller"/>
    <property type="match status" value="1"/>
</dbReference>
<keyword evidence="5" id="KW-1185">Reference proteome</keyword>